<dbReference type="Gene3D" id="1.20.5.1700">
    <property type="match status" value="1"/>
</dbReference>
<evidence type="ECO:0000256" key="1">
    <source>
        <dbReference type="ARBA" id="ARBA00004245"/>
    </source>
</evidence>
<feature type="non-terminal residue" evidence="8">
    <location>
        <position position="1"/>
    </location>
</feature>
<evidence type="ECO:0000259" key="7">
    <source>
        <dbReference type="Pfam" id="PF05010"/>
    </source>
</evidence>
<organism evidence="8 9">
    <name type="scientific">Oryctes borbonicus</name>
    <dbReference type="NCBI Taxonomy" id="1629725"/>
    <lineage>
        <taxon>Eukaryota</taxon>
        <taxon>Metazoa</taxon>
        <taxon>Ecdysozoa</taxon>
        <taxon>Arthropoda</taxon>
        <taxon>Hexapoda</taxon>
        <taxon>Insecta</taxon>
        <taxon>Pterygota</taxon>
        <taxon>Neoptera</taxon>
        <taxon>Endopterygota</taxon>
        <taxon>Coleoptera</taxon>
        <taxon>Polyphaga</taxon>
        <taxon>Scarabaeiformia</taxon>
        <taxon>Scarabaeidae</taxon>
        <taxon>Dynastinae</taxon>
        <taxon>Oryctes</taxon>
    </lineage>
</organism>
<dbReference type="GO" id="GO:0005856">
    <property type="term" value="C:cytoskeleton"/>
    <property type="evidence" value="ECO:0007669"/>
    <property type="project" value="UniProtKB-SubCell"/>
</dbReference>
<evidence type="ECO:0000256" key="2">
    <source>
        <dbReference type="ARBA" id="ARBA00009423"/>
    </source>
</evidence>
<protein>
    <recommendedName>
        <fullName evidence="7">Transforming acidic coiled-coil-containing protein C-terminal domain-containing protein</fullName>
    </recommendedName>
</protein>
<dbReference type="EMBL" id="LJIG01022659">
    <property type="protein sequence ID" value="KRT79387.1"/>
    <property type="molecule type" value="Genomic_DNA"/>
</dbReference>
<gene>
    <name evidence="8" type="ORF">AMK59_8499</name>
</gene>
<feature type="domain" description="Transforming acidic coiled-coil-containing protein C-terminal" evidence="7">
    <location>
        <begin position="207"/>
        <end position="372"/>
    </location>
</feature>
<accession>A0A0T6AWS9</accession>
<evidence type="ECO:0000313" key="8">
    <source>
        <dbReference type="EMBL" id="KRT79387.1"/>
    </source>
</evidence>
<feature type="coiled-coil region" evidence="6">
    <location>
        <begin position="305"/>
        <end position="375"/>
    </location>
</feature>
<keyword evidence="9" id="KW-1185">Reference proteome</keyword>
<sequence length="375" mass="44106">GNTANITQEIVNVSAVNITQEIVNVSAVNITQDLIEDNQEEYKIMQELNNTKEIKDEDKIDEPHVVDHEVSECKHEKEYLDKMNLINQLNEVIVSKNEEIACKDEDLNQIKEKISQKETEYDTLMQDYNRKDQEIAEMKLKLEEYEKFKYNCTQKEAELENLKIKCEDYDVLKRNYEEKQLENVQLTKKYEDAVKRATTPISPAKKTEELDFYKNQLAIKETEFEEIMKNYTELLEMQVAKYATLNEECCTAKKHLANLEIAFTDVHQKYERSKAIVEGYKTNEEKLNSTLLMYQATLGKCEEKMRMLQQNHQIENERLQKQLDQAKEDYASKITKYTSKIKHLEIKTSSLTNALEQKTKECQDLTKLCEEVTDK</sequence>
<dbReference type="Pfam" id="PF05010">
    <property type="entry name" value="TACC_C"/>
    <property type="match status" value="1"/>
</dbReference>
<keyword evidence="3" id="KW-0963">Cytoplasm</keyword>
<evidence type="ECO:0000256" key="4">
    <source>
        <dbReference type="ARBA" id="ARBA00023054"/>
    </source>
</evidence>
<dbReference type="AlphaFoldDB" id="A0A0T6AWS9"/>
<evidence type="ECO:0000256" key="5">
    <source>
        <dbReference type="ARBA" id="ARBA00023212"/>
    </source>
</evidence>
<reference evidence="8 9" key="1">
    <citation type="submission" date="2015-09" db="EMBL/GenBank/DDBJ databases">
        <title>Draft genome of the scarab beetle Oryctes borbonicus.</title>
        <authorList>
            <person name="Meyer J.M."/>
            <person name="Markov G.V."/>
            <person name="Baskaran P."/>
            <person name="Herrmann M."/>
            <person name="Sommer R.J."/>
            <person name="Roedelsperger C."/>
        </authorList>
    </citation>
    <scope>NUCLEOTIDE SEQUENCE [LARGE SCALE GENOMIC DNA]</scope>
    <source>
        <strain evidence="8">OB123</strain>
        <tissue evidence="8">Whole animal</tissue>
    </source>
</reference>
<comment type="caution">
    <text evidence="8">The sequence shown here is derived from an EMBL/GenBank/DDBJ whole genome shotgun (WGS) entry which is preliminary data.</text>
</comment>
<keyword evidence="4 6" id="KW-0175">Coiled coil</keyword>
<proteinExistence type="inferred from homology"/>
<comment type="subcellular location">
    <subcellularLocation>
        <location evidence="1">Cytoplasm</location>
        <location evidence="1">Cytoskeleton</location>
    </subcellularLocation>
</comment>
<comment type="similarity">
    <text evidence="2">Belongs to the TACC family.</text>
</comment>
<evidence type="ECO:0000256" key="3">
    <source>
        <dbReference type="ARBA" id="ARBA00022490"/>
    </source>
</evidence>
<evidence type="ECO:0000313" key="9">
    <source>
        <dbReference type="Proteomes" id="UP000051574"/>
    </source>
</evidence>
<evidence type="ECO:0000256" key="6">
    <source>
        <dbReference type="SAM" id="Coils"/>
    </source>
</evidence>
<feature type="coiled-coil region" evidence="6">
    <location>
        <begin position="93"/>
        <end position="248"/>
    </location>
</feature>
<dbReference type="Proteomes" id="UP000051574">
    <property type="component" value="Unassembled WGS sequence"/>
</dbReference>
<keyword evidence="5" id="KW-0206">Cytoskeleton</keyword>
<dbReference type="InterPro" id="IPR007707">
    <property type="entry name" value="TACC_C"/>
</dbReference>
<name>A0A0T6AWS9_9SCAR</name>
<dbReference type="OrthoDB" id="10255048at2759"/>